<dbReference type="AlphaFoldDB" id="A0A8J4DCI5"/>
<feature type="compositionally biased region" description="Pro residues" evidence="1">
    <location>
        <begin position="29"/>
        <end position="39"/>
    </location>
</feature>
<evidence type="ECO:0000313" key="2">
    <source>
        <dbReference type="EMBL" id="GIM00110.1"/>
    </source>
</evidence>
<reference evidence="2" key="1">
    <citation type="journal article" date="2021" name="Proc. Natl. Acad. Sci. U.S.A.">
        <title>Three genomes in the algal genus Volvox reveal the fate of a haploid sex-determining region after a transition to homothallism.</title>
        <authorList>
            <person name="Yamamoto K."/>
            <person name="Hamaji T."/>
            <person name="Kawai-Toyooka H."/>
            <person name="Matsuzaki R."/>
            <person name="Takahashi F."/>
            <person name="Nishimura Y."/>
            <person name="Kawachi M."/>
            <person name="Noguchi H."/>
            <person name="Minakuchi Y."/>
            <person name="Umen J.G."/>
            <person name="Toyoda A."/>
            <person name="Nozaki H."/>
        </authorList>
    </citation>
    <scope>NUCLEOTIDE SEQUENCE</scope>
    <source>
        <strain evidence="2">NIES-3785</strain>
    </source>
</reference>
<feature type="compositionally biased region" description="Basic and acidic residues" evidence="1">
    <location>
        <begin position="123"/>
        <end position="132"/>
    </location>
</feature>
<dbReference type="Proteomes" id="UP000722791">
    <property type="component" value="Unassembled WGS sequence"/>
</dbReference>
<dbReference type="EMBL" id="BNCQ01000007">
    <property type="protein sequence ID" value="GIM00110.1"/>
    <property type="molecule type" value="Genomic_DNA"/>
</dbReference>
<feature type="region of interest" description="Disordered" evidence="1">
    <location>
        <begin position="1"/>
        <end position="132"/>
    </location>
</feature>
<accession>A0A8J4DCI5</accession>
<evidence type="ECO:0000313" key="3">
    <source>
        <dbReference type="Proteomes" id="UP000722791"/>
    </source>
</evidence>
<feature type="compositionally biased region" description="Gly residues" evidence="1">
    <location>
        <begin position="77"/>
        <end position="89"/>
    </location>
</feature>
<feature type="compositionally biased region" description="Polar residues" evidence="1">
    <location>
        <begin position="46"/>
        <end position="60"/>
    </location>
</feature>
<comment type="caution">
    <text evidence="2">The sequence shown here is derived from an EMBL/GenBank/DDBJ whole genome shotgun (WGS) entry which is preliminary data.</text>
</comment>
<name>A0A8J4DCI5_9CHLO</name>
<protein>
    <submittedName>
        <fullName evidence="2">Uncharacterized protein</fullName>
    </submittedName>
</protein>
<proteinExistence type="predicted"/>
<evidence type="ECO:0000256" key="1">
    <source>
        <dbReference type="SAM" id="MobiDB-lite"/>
    </source>
</evidence>
<feature type="non-terminal residue" evidence="2">
    <location>
        <position position="185"/>
    </location>
</feature>
<organism evidence="2 3">
    <name type="scientific">Volvox reticuliferus</name>
    <dbReference type="NCBI Taxonomy" id="1737510"/>
    <lineage>
        <taxon>Eukaryota</taxon>
        <taxon>Viridiplantae</taxon>
        <taxon>Chlorophyta</taxon>
        <taxon>core chlorophytes</taxon>
        <taxon>Chlorophyceae</taxon>
        <taxon>CS clade</taxon>
        <taxon>Chlamydomonadales</taxon>
        <taxon>Volvocaceae</taxon>
        <taxon>Volvox</taxon>
    </lineage>
</organism>
<feature type="non-terminal residue" evidence="2">
    <location>
        <position position="1"/>
    </location>
</feature>
<sequence>DTATTLPESDRLVSAPGMTGEAPQLQWGPPTPPTPPHAPRLPLNRGLNQVATQTKRSTTGLFFRRDSPSGLLKAGQHGSGDSGSGGSSSGGSSSNGSRNSPHGGRNGASNSKTDEDGDSTGSSDKDSSSDVDRAIASLLKRVHVSPVGRGDVGREASLNVWNIGRDAAAPAPELHPHPEVVLQAA</sequence>
<gene>
    <name evidence="2" type="ORF">Vretimale_5005</name>
</gene>
<feature type="compositionally biased region" description="Low complexity" evidence="1">
    <location>
        <begin position="90"/>
        <end position="103"/>
    </location>
</feature>